<gene>
    <name evidence="3" type="ORF">A2784_02635</name>
</gene>
<dbReference type="InterPro" id="IPR014710">
    <property type="entry name" value="RmlC-like_jellyroll"/>
</dbReference>
<dbReference type="InterPro" id="IPR011051">
    <property type="entry name" value="RmlC_Cupin_sf"/>
</dbReference>
<dbReference type="Pfam" id="PF00908">
    <property type="entry name" value="dTDP_sugar_isom"/>
    <property type="match status" value="1"/>
</dbReference>
<reference evidence="3 4" key="1">
    <citation type="journal article" date="2016" name="Nat. Commun.">
        <title>Thousands of microbial genomes shed light on interconnected biogeochemical processes in an aquifer system.</title>
        <authorList>
            <person name="Anantharaman K."/>
            <person name="Brown C.T."/>
            <person name="Hug L.A."/>
            <person name="Sharon I."/>
            <person name="Castelle C.J."/>
            <person name="Probst A.J."/>
            <person name="Thomas B.C."/>
            <person name="Singh A."/>
            <person name="Wilkins M.J."/>
            <person name="Karaoz U."/>
            <person name="Brodie E.L."/>
            <person name="Williams K.H."/>
            <person name="Hubbard S.S."/>
            <person name="Banfield J.F."/>
        </authorList>
    </citation>
    <scope>NUCLEOTIDE SEQUENCE [LARGE SCALE GENOMIC DNA]</scope>
</reference>
<accession>A0A1G1VUX1</accession>
<dbReference type="GO" id="GO:0008830">
    <property type="term" value="F:dTDP-4-dehydrorhamnose 3,5-epimerase activity"/>
    <property type="evidence" value="ECO:0007669"/>
    <property type="project" value="InterPro"/>
</dbReference>
<dbReference type="GO" id="GO:0000271">
    <property type="term" value="P:polysaccharide biosynthetic process"/>
    <property type="evidence" value="ECO:0007669"/>
    <property type="project" value="TreeGrafter"/>
</dbReference>
<evidence type="ECO:0000256" key="2">
    <source>
        <dbReference type="PIRSR" id="PIRSR600888-3"/>
    </source>
</evidence>
<dbReference type="PANTHER" id="PTHR21047">
    <property type="entry name" value="DTDP-6-DEOXY-D-GLUCOSE-3,5 EPIMERASE"/>
    <property type="match status" value="1"/>
</dbReference>
<dbReference type="Proteomes" id="UP000177324">
    <property type="component" value="Unassembled WGS sequence"/>
</dbReference>
<dbReference type="PANTHER" id="PTHR21047:SF2">
    <property type="entry name" value="THYMIDINE DIPHOSPHO-4-KETO-RHAMNOSE 3,5-EPIMERASE"/>
    <property type="match status" value="1"/>
</dbReference>
<proteinExistence type="predicted"/>
<evidence type="ECO:0000313" key="3">
    <source>
        <dbReference type="EMBL" id="OGY19199.1"/>
    </source>
</evidence>
<dbReference type="EMBL" id="MHCH01000002">
    <property type="protein sequence ID" value="OGY19199.1"/>
    <property type="molecule type" value="Genomic_DNA"/>
</dbReference>
<feature type="active site" description="Proton acceptor" evidence="1">
    <location>
        <position position="77"/>
    </location>
</feature>
<evidence type="ECO:0008006" key="5">
    <source>
        <dbReference type="Google" id="ProtNLM"/>
    </source>
</evidence>
<sequence length="177" mass="20150">MVNISKNYSDLITVQEYSQKQSIDGVKLIDLKLHTDDGGEFLELGRLDQGKMKALPDFEVKQFSWSRLLPGTVKAFHVHRRQADLWYVSPFDRVLVGLVDLREESPTYNTKVRLVLGGSQAKLLYIPRGVAHGAGNPWSRPATVIYFTDEEFDPAAPDEGRLPYDLFGQEFWQIHKG</sequence>
<dbReference type="STRING" id="1797589.A2784_02635"/>
<dbReference type="AlphaFoldDB" id="A0A1G1VUX1"/>
<feature type="site" description="Participates in a stacking interaction with the thymidine ring of dTDP-4-oxo-6-deoxyglucose" evidence="2">
    <location>
        <position position="152"/>
    </location>
</feature>
<organism evidence="3 4">
    <name type="scientific">Candidatus Chisholmbacteria bacterium RIFCSPHIGHO2_01_FULL_48_12</name>
    <dbReference type="NCBI Taxonomy" id="1797589"/>
    <lineage>
        <taxon>Bacteria</taxon>
        <taxon>Candidatus Chisholmiibacteriota</taxon>
    </lineage>
</organism>
<dbReference type="Gene3D" id="2.60.120.10">
    <property type="entry name" value="Jelly Rolls"/>
    <property type="match status" value="1"/>
</dbReference>
<dbReference type="GO" id="GO:0005829">
    <property type="term" value="C:cytosol"/>
    <property type="evidence" value="ECO:0007669"/>
    <property type="project" value="TreeGrafter"/>
</dbReference>
<feature type="active site" description="Proton donor" evidence="1">
    <location>
        <position position="146"/>
    </location>
</feature>
<name>A0A1G1VUX1_9BACT</name>
<dbReference type="SUPFAM" id="SSF51182">
    <property type="entry name" value="RmlC-like cupins"/>
    <property type="match status" value="1"/>
</dbReference>
<evidence type="ECO:0000313" key="4">
    <source>
        <dbReference type="Proteomes" id="UP000177324"/>
    </source>
</evidence>
<dbReference type="GO" id="GO:0019305">
    <property type="term" value="P:dTDP-rhamnose biosynthetic process"/>
    <property type="evidence" value="ECO:0007669"/>
    <property type="project" value="TreeGrafter"/>
</dbReference>
<evidence type="ECO:0000256" key="1">
    <source>
        <dbReference type="PIRSR" id="PIRSR600888-1"/>
    </source>
</evidence>
<comment type="caution">
    <text evidence="3">The sequence shown here is derived from an EMBL/GenBank/DDBJ whole genome shotgun (WGS) entry which is preliminary data.</text>
</comment>
<protein>
    <recommendedName>
        <fullName evidence="5">Spore coat protein</fullName>
    </recommendedName>
</protein>
<dbReference type="InterPro" id="IPR000888">
    <property type="entry name" value="RmlC-like"/>
</dbReference>